<evidence type="ECO:0000313" key="2">
    <source>
        <dbReference type="EMBL" id="JAT25714.1"/>
    </source>
</evidence>
<keyword evidence="1" id="KW-0732">Signal</keyword>
<feature type="chain" id="PRO_5008587685" description="Reelin domain-containing protein" evidence="1">
    <location>
        <begin position="19"/>
        <end position="123"/>
    </location>
</feature>
<sequence>MRAFLLAVLIAFIGAGESQYSFTVSNPNSYDSFYGPVGEKTSNCKEYLSSGSPSILSSTPLTEEMFGPYVFYTIKYIHSHPEGNFPHGLVKLRFGGLNTRFAILSFTVDEPLTSYNFLTTLCW</sequence>
<name>A0A1B6LQ98_9HEMI</name>
<dbReference type="EMBL" id="GEBQ01014263">
    <property type="protein sequence ID" value="JAT25714.1"/>
    <property type="molecule type" value="Transcribed_RNA"/>
</dbReference>
<dbReference type="AlphaFoldDB" id="A0A1B6LQ98"/>
<organism evidence="2">
    <name type="scientific">Graphocephala atropunctata</name>
    <dbReference type="NCBI Taxonomy" id="36148"/>
    <lineage>
        <taxon>Eukaryota</taxon>
        <taxon>Metazoa</taxon>
        <taxon>Ecdysozoa</taxon>
        <taxon>Arthropoda</taxon>
        <taxon>Hexapoda</taxon>
        <taxon>Insecta</taxon>
        <taxon>Pterygota</taxon>
        <taxon>Neoptera</taxon>
        <taxon>Paraneoptera</taxon>
        <taxon>Hemiptera</taxon>
        <taxon>Auchenorrhyncha</taxon>
        <taxon>Membracoidea</taxon>
        <taxon>Cicadellidae</taxon>
        <taxon>Cicadellinae</taxon>
        <taxon>Cicadellini</taxon>
        <taxon>Graphocephala</taxon>
    </lineage>
</organism>
<evidence type="ECO:0000256" key="1">
    <source>
        <dbReference type="SAM" id="SignalP"/>
    </source>
</evidence>
<accession>A0A1B6LQ98</accession>
<gene>
    <name evidence="2" type="ORF">g.4233</name>
</gene>
<proteinExistence type="predicted"/>
<reference evidence="2" key="1">
    <citation type="submission" date="2015-11" db="EMBL/GenBank/DDBJ databases">
        <title>De novo transcriptome assembly of four potential Pierce s Disease insect vectors from Arizona vineyards.</title>
        <authorList>
            <person name="Tassone E.E."/>
        </authorList>
    </citation>
    <scope>NUCLEOTIDE SEQUENCE</scope>
</reference>
<feature type="signal peptide" evidence="1">
    <location>
        <begin position="1"/>
        <end position="18"/>
    </location>
</feature>
<evidence type="ECO:0008006" key="3">
    <source>
        <dbReference type="Google" id="ProtNLM"/>
    </source>
</evidence>
<protein>
    <recommendedName>
        <fullName evidence="3">Reelin domain-containing protein</fullName>
    </recommendedName>
</protein>